<name>A0ACA9SFI3_9GLOM</name>
<feature type="non-terminal residue" evidence="1">
    <location>
        <position position="1"/>
    </location>
</feature>
<gene>
    <name evidence="1" type="ORF">RPERSI_LOCUS30610</name>
</gene>
<proteinExistence type="predicted"/>
<reference evidence="1" key="1">
    <citation type="submission" date="2021-06" db="EMBL/GenBank/DDBJ databases">
        <authorList>
            <person name="Kallberg Y."/>
            <person name="Tangrot J."/>
            <person name="Rosling A."/>
        </authorList>
    </citation>
    <scope>NUCLEOTIDE SEQUENCE</scope>
    <source>
        <strain evidence="1">MA461A</strain>
    </source>
</reference>
<dbReference type="EMBL" id="CAJVQC010120057">
    <property type="protein sequence ID" value="CAG8838268.1"/>
    <property type="molecule type" value="Genomic_DNA"/>
</dbReference>
<organism evidence="1 2">
    <name type="scientific">Racocetra persica</name>
    <dbReference type="NCBI Taxonomy" id="160502"/>
    <lineage>
        <taxon>Eukaryota</taxon>
        <taxon>Fungi</taxon>
        <taxon>Fungi incertae sedis</taxon>
        <taxon>Mucoromycota</taxon>
        <taxon>Glomeromycotina</taxon>
        <taxon>Glomeromycetes</taxon>
        <taxon>Diversisporales</taxon>
        <taxon>Gigasporaceae</taxon>
        <taxon>Racocetra</taxon>
    </lineage>
</organism>
<evidence type="ECO:0000313" key="2">
    <source>
        <dbReference type="Proteomes" id="UP000789920"/>
    </source>
</evidence>
<protein>
    <submittedName>
        <fullName evidence="1">31133_t:CDS:1</fullName>
    </submittedName>
</protein>
<evidence type="ECO:0000313" key="1">
    <source>
        <dbReference type="EMBL" id="CAG8838268.1"/>
    </source>
</evidence>
<keyword evidence="2" id="KW-1185">Reference proteome</keyword>
<accession>A0ACA9SFI3</accession>
<dbReference type="Proteomes" id="UP000789920">
    <property type="component" value="Unassembled WGS sequence"/>
</dbReference>
<feature type="non-terminal residue" evidence="1">
    <location>
        <position position="193"/>
    </location>
</feature>
<sequence>ESKNTHMKNLQSTTTPQPTDIINQLEDKISQSYTPTPLSLGDVREVEISTLTPLSGRPHPRQVKSLPNTPVNNLLDQTYLPTSPTISEESYYTESDRDSEAEEVFYETIINAYQRDETKLKKEISDLHNEVNRLEADKATLQTESENKDNKLKETHQKYQQSQKENKLLKVENERVHLELKLTSSDYLVKDEQ</sequence>
<comment type="caution">
    <text evidence="1">The sequence shown here is derived from an EMBL/GenBank/DDBJ whole genome shotgun (WGS) entry which is preliminary data.</text>
</comment>